<protein>
    <submittedName>
        <fullName evidence="2">ROK family protein</fullName>
    </submittedName>
</protein>
<dbReference type="Pfam" id="PF00480">
    <property type="entry name" value="ROK"/>
    <property type="match status" value="1"/>
</dbReference>
<name>A0A9E6MQD9_9ACTN</name>
<dbReference type="PANTHER" id="PTHR18964">
    <property type="entry name" value="ROK (REPRESSOR, ORF, KINASE) FAMILY"/>
    <property type="match status" value="1"/>
</dbReference>
<dbReference type="SUPFAM" id="SSF53067">
    <property type="entry name" value="Actin-like ATPase domain"/>
    <property type="match status" value="1"/>
</dbReference>
<comment type="similarity">
    <text evidence="1">Belongs to the ROK (NagC/XylR) family.</text>
</comment>
<accession>A0A9E6MQD9</accession>
<sequence length="363" mass="36448">MDAFSHISLSASPAGEHDATVQYIGIDLGGTATKAVVLSADGAEHAWTSVPTPPLTSENNVRTFIRDLRFGLGMGPTGGTEASSASVADRAGSAARAEAGIGGTSANAGSVAGVGLAVAGAVDSAGVLRMAPNITLDLDLLRDALTRDFRCPTFALNDASAAAFGEQQLLPKGDAPRSLVLVTLGTGVGAGVVVDGRVVPGSRGAAGEVGHITVEADGHPCGCGSRGCLEQYASARGLVRLARERAAADGLPLSPEPTHDSDAYAVFLAAANGNAPAQRAVYELARRLGQALATIACVIDPDVFLIGGGLAGSAEAFLPATRDAFREHACPACRDTPIEAARQGNRAGALGAALFACSQVDLA</sequence>
<gene>
    <name evidence="2" type="ORF">J7S26_01150</name>
</gene>
<organism evidence="2 3">
    <name type="scientific">Xiamenia xianingshaonis</name>
    <dbReference type="NCBI Taxonomy" id="2682776"/>
    <lineage>
        <taxon>Bacteria</taxon>
        <taxon>Bacillati</taxon>
        <taxon>Actinomycetota</taxon>
        <taxon>Coriobacteriia</taxon>
        <taxon>Eggerthellales</taxon>
        <taxon>Eggerthellaceae</taxon>
        <taxon>Xiamenia</taxon>
    </lineage>
</organism>
<evidence type="ECO:0000256" key="1">
    <source>
        <dbReference type="ARBA" id="ARBA00006479"/>
    </source>
</evidence>
<dbReference type="PANTHER" id="PTHR18964:SF173">
    <property type="entry name" value="GLUCOKINASE"/>
    <property type="match status" value="1"/>
</dbReference>
<dbReference type="InterPro" id="IPR000600">
    <property type="entry name" value="ROK"/>
</dbReference>
<dbReference type="Proteomes" id="UP000671910">
    <property type="component" value="Chromosome"/>
</dbReference>
<dbReference type="RefSeq" id="WP_166338124.1">
    <property type="nucleotide sequence ID" value="NZ_CP072829.1"/>
</dbReference>
<dbReference type="KEGG" id="ebz:J7S26_01150"/>
<dbReference type="PROSITE" id="PS01125">
    <property type="entry name" value="ROK"/>
    <property type="match status" value="1"/>
</dbReference>
<reference evidence="2" key="1">
    <citation type="submission" date="2021-04" db="EMBL/GenBank/DDBJ databases">
        <title>Novel species in family Eggerthellaceae.</title>
        <authorList>
            <person name="Zhang G."/>
        </authorList>
    </citation>
    <scope>NUCLEOTIDE SEQUENCE</scope>
    <source>
        <strain evidence="2">Zg-886</strain>
    </source>
</reference>
<evidence type="ECO:0000313" key="2">
    <source>
        <dbReference type="EMBL" id="QTU84569.1"/>
    </source>
</evidence>
<dbReference type="AlphaFoldDB" id="A0A9E6MQD9"/>
<dbReference type="InterPro" id="IPR043129">
    <property type="entry name" value="ATPase_NBD"/>
</dbReference>
<dbReference type="Gene3D" id="3.30.420.40">
    <property type="match status" value="2"/>
</dbReference>
<dbReference type="EMBL" id="CP072829">
    <property type="protein sequence ID" value="QTU84569.1"/>
    <property type="molecule type" value="Genomic_DNA"/>
</dbReference>
<proteinExistence type="inferred from homology"/>
<evidence type="ECO:0000313" key="3">
    <source>
        <dbReference type="Proteomes" id="UP000671910"/>
    </source>
</evidence>
<dbReference type="InterPro" id="IPR049874">
    <property type="entry name" value="ROK_cs"/>
</dbReference>